<dbReference type="SUPFAM" id="SSF52777">
    <property type="entry name" value="CoA-dependent acyltransferases"/>
    <property type="match status" value="1"/>
</dbReference>
<keyword evidence="9 11" id="KW-0012">Acyltransferase</keyword>
<evidence type="ECO:0000313" key="15">
    <source>
        <dbReference type="Proteomes" id="UP000465301"/>
    </source>
</evidence>
<evidence type="ECO:0000256" key="10">
    <source>
        <dbReference type="ARBA" id="ARBA00048109"/>
    </source>
</evidence>
<dbReference type="EMBL" id="BLLA01000001">
    <property type="protein sequence ID" value="GFG95220.1"/>
    <property type="molecule type" value="Genomic_DNA"/>
</dbReference>
<evidence type="ECO:0000256" key="9">
    <source>
        <dbReference type="ARBA" id="ARBA00023315"/>
    </source>
</evidence>
<dbReference type="GO" id="GO:0071731">
    <property type="term" value="P:response to nitric oxide"/>
    <property type="evidence" value="ECO:0007669"/>
    <property type="project" value="TreeGrafter"/>
</dbReference>
<dbReference type="GO" id="GO:0051701">
    <property type="term" value="P:biological process involved in interaction with host"/>
    <property type="evidence" value="ECO:0007669"/>
    <property type="project" value="TreeGrafter"/>
</dbReference>
<keyword evidence="7 11" id="KW-0319">Glycerol metabolism</keyword>
<evidence type="ECO:0000259" key="13">
    <source>
        <dbReference type="Pfam" id="PF06974"/>
    </source>
</evidence>
<accession>A0A7I9Z2P0</accession>
<dbReference type="GO" id="GO:0001666">
    <property type="term" value="P:response to hypoxia"/>
    <property type="evidence" value="ECO:0007669"/>
    <property type="project" value="TreeGrafter"/>
</dbReference>
<dbReference type="InterPro" id="IPR014292">
    <property type="entry name" value="Acyl_transf_WS/DGAT"/>
</dbReference>
<dbReference type="GO" id="GO:0006071">
    <property type="term" value="P:glycerol metabolic process"/>
    <property type="evidence" value="ECO:0007669"/>
    <property type="project" value="UniProtKB-KW"/>
</dbReference>
<name>A0A7I9Z2P0_9MYCO</name>
<keyword evidence="15" id="KW-1185">Reference proteome</keyword>
<gene>
    <name evidence="14" type="ORF">MTIM_10990</name>
</gene>
<dbReference type="InterPro" id="IPR004255">
    <property type="entry name" value="O-acyltransferase_WSD1_N"/>
</dbReference>
<organism evidence="14 15">
    <name type="scientific">Mycobacterium timonense</name>
    <dbReference type="NCBI Taxonomy" id="701043"/>
    <lineage>
        <taxon>Bacteria</taxon>
        <taxon>Bacillati</taxon>
        <taxon>Actinomycetota</taxon>
        <taxon>Actinomycetes</taxon>
        <taxon>Mycobacteriales</taxon>
        <taxon>Mycobacteriaceae</taxon>
        <taxon>Mycobacterium</taxon>
        <taxon>Mycobacterium avium complex (MAC)</taxon>
    </lineage>
</organism>
<dbReference type="GO" id="GO:0004144">
    <property type="term" value="F:diacylglycerol O-acyltransferase activity"/>
    <property type="evidence" value="ECO:0007669"/>
    <property type="project" value="UniProtKB-EC"/>
</dbReference>
<evidence type="ECO:0000313" key="14">
    <source>
        <dbReference type="EMBL" id="GFG95220.1"/>
    </source>
</evidence>
<dbReference type="EC" id="2.3.1.20" evidence="4 11"/>
<dbReference type="Pfam" id="PF03007">
    <property type="entry name" value="WS_DGAT_cat"/>
    <property type="match status" value="1"/>
</dbReference>
<comment type="caution">
    <text evidence="14">The sequence shown here is derived from an EMBL/GenBank/DDBJ whole genome shotgun (WGS) entry which is preliminary data.</text>
</comment>
<dbReference type="Proteomes" id="UP000465301">
    <property type="component" value="Unassembled WGS sequence"/>
</dbReference>
<evidence type="ECO:0000256" key="7">
    <source>
        <dbReference type="ARBA" id="ARBA00022798"/>
    </source>
</evidence>
<evidence type="ECO:0000256" key="2">
    <source>
        <dbReference type="ARBA" id="ARBA00005189"/>
    </source>
</evidence>
<dbReference type="UniPathway" id="UPA00282"/>
<dbReference type="NCBIfam" id="TIGR02946">
    <property type="entry name" value="acyl_WS_DGAT"/>
    <property type="match status" value="1"/>
</dbReference>
<dbReference type="InterPro" id="IPR045034">
    <property type="entry name" value="O-acyltransferase_WSD1-like"/>
</dbReference>
<keyword evidence="5 11" id="KW-0444">Lipid biosynthesis</keyword>
<proteinExistence type="inferred from homology"/>
<comment type="pathway">
    <text evidence="1 11">Glycerolipid metabolism; triacylglycerol biosynthesis.</text>
</comment>
<comment type="similarity">
    <text evidence="3 11">Belongs to the long-chain O-acyltransferase family.</text>
</comment>
<sequence>MVLRLVADKLEVAAVDQLTTLDAGFLKAEDADRHVSLAIGGLAVIEGPIPDRDALMATLAERIRLCPRFGQRLRTRPFDLGAPVWVDDPDFDLGRHVRHIALPRPGDDRELFQLAADVISRRLDRDRPLWEIWIIEGLSDNRWAMLTKIHHCMADGIAATHMLAGLCDDGIGESFASHIRAAKAAVPQGRSRGGRGVNPLNILGGLWSASTTITATAARTALGAAEIATGLLRPTTTSLNGPITTLRRYGVARVPLADIAQVCQSFDVTINDVALAAITESYRNILVQRGEAPLPDALRALVPVSTRSVDALDRTDNRVSVMLPYLPVDEEHPIDRLRTVHSRLDRTKSHGQSQAGHAFVSMANRIPFPLTAWAVRLLTQLPQRGVATLATNVPGPRQPLRLMGHRVLSVFPVPPIAMQLRTGVAMLSYAEDLFFGVLADYEAVADIDALARGIELAVARLVAISKHPKRTRGRRGLSLVVNV</sequence>
<dbReference type="Pfam" id="PF06974">
    <property type="entry name" value="WS_DGAT_C"/>
    <property type="match status" value="1"/>
</dbReference>
<dbReference type="GO" id="GO:0005886">
    <property type="term" value="C:plasma membrane"/>
    <property type="evidence" value="ECO:0007669"/>
    <property type="project" value="TreeGrafter"/>
</dbReference>
<feature type="domain" description="O-acyltransferase WSD1 C-terminal" evidence="13">
    <location>
        <begin position="317"/>
        <end position="457"/>
    </location>
</feature>
<reference evidence="14 15" key="1">
    <citation type="journal article" date="2019" name="Emerg. Microbes Infect.">
        <title>Comprehensive subspecies identification of 175 nontuberculous mycobacteria species based on 7547 genomic profiles.</title>
        <authorList>
            <person name="Matsumoto Y."/>
            <person name="Kinjo T."/>
            <person name="Motooka D."/>
            <person name="Nabeya D."/>
            <person name="Jung N."/>
            <person name="Uechi K."/>
            <person name="Horii T."/>
            <person name="Iida T."/>
            <person name="Fujita J."/>
            <person name="Nakamura S."/>
        </authorList>
    </citation>
    <scope>NUCLEOTIDE SEQUENCE [LARGE SCALE GENOMIC DNA]</scope>
    <source>
        <strain evidence="14 15">JCM 30726</strain>
    </source>
</reference>
<dbReference type="PANTHER" id="PTHR31650">
    <property type="entry name" value="O-ACYLTRANSFERASE (WSD1-LIKE) FAMILY PROTEIN"/>
    <property type="match status" value="1"/>
</dbReference>
<evidence type="ECO:0000256" key="1">
    <source>
        <dbReference type="ARBA" id="ARBA00004771"/>
    </source>
</evidence>
<comment type="catalytic activity">
    <reaction evidence="10 11">
        <text>an acyl-CoA + a 1,2-diacyl-sn-glycerol = a triacyl-sn-glycerol + CoA</text>
        <dbReference type="Rhea" id="RHEA:10868"/>
        <dbReference type="ChEBI" id="CHEBI:17815"/>
        <dbReference type="ChEBI" id="CHEBI:57287"/>
        <dbReference type="ChEBI" id="CHEBI:58342"/>
        <dbReference type="ChEBI" id="CHEBI:64615"/>
        <dbReference type="EC" id="2.3.1.20"/>
    </reaction>
</comment>
<protein>
    <recommendedName>
        <fullName evidence="4 11">Diacylglycerol O-acyltransferase</fullName>
        <ecNumber evidence="4 11">2.3.1.20</ecNumber>
    </recommendedName>
</protein>
<comment type="pathway">
    <text evidence="2">Lipid metabolism.</text>
</comment>
<evidence type="ECO:0000256" key="6">
    <source>
        <dbReference type="ARBA" id="ARBA00022679"/>
    </source>
</evidence>
<dbReference type="AlphaFoldDB" id="A0A7I9Z2P0"/>
<evidence type="ECO:0000256" key="4">
    <source>
        <dbReference type="ARBA" id="ARBA00013244"/>
    </source>
</evidence>
<keyword evidence="8 11" id="KW-0443">Lipid metabolism</keyword>
<dbReference type="InterPro" id="IPR009721">
    <property type="entry name" value="O-acyltransferase_WSD1_C"/>
</dbReference>
<evidence type="ECO:0000256" key="8">
    <source>
        <dbReference type="ARBA" id="ARBA00023098"/>
    </source>
</evidence>
<dbReference type="PANTHER" id="PTHR31650:SF1">
    <property type="entry name" value="WAX ESTER SYNTHASE_DIACYLGLYCEROL ACYLTRANSFERASE 4-RELATED"/>
    <property type="match status" value="1"/>
</dbReference>
<evidence type="ECO:0000259" key="12">
    <source>
        <dbReference type="Pfam" id="PF03007"/>
    </source>
</evidence>
<evidence type="ECO:0000256" key="3">
    <source>
        <dbReference type="ARBA" id="ARBA00009587"/>
    </source>
</evidence>
<feature type="domain" description="O-acyltransferase WSD1-like N-terminal" evidence="12">
    <location>
        <begin position="18"/>
        <end position="274"/>
    </location>
</feature>
<keyword evidence="6 11" id="KW-0808">Transferase</keyword>
<evidence type="ECO:0000256" key="11">
    <source>
        <dbReference type="RuleBase" id="RU361241"/>
    </source>
</evidence>
<evidence type="ECO:0000256" key="5">
    <source>
        <dbReference type="ARBA" id="ARBA00022516"/>
    </source>
</evidence>
<dbReference type="GO" id="GO:0019432">
    <property type="term" value="P:triglyceride biosynthetic process"/>
    <property type="evidence" value="ECO:0007669"/>
    <property type="project" value="UniProtKB-UniPathway"/>
</dbReference>